<sequence>MGDSNLAASNPRRDAEAIEAATAVLTQPQSDAAEDIRAVSNGTDPVDDTIVQETSTKPQAVIVATPYDGGAGADTGRKRWQDKVNPFKSTRIPEVPSERAVTREETANLFSILGFQWIFPLISTGYKRPLELNDIWTVSPQHKIDHLAPRFKAAFEKRKAAVQWKPDSWHVDPLILAMVDCSRKDLILSTFCAFMSGTLQVLTPFVLRYLILFVQAAYDARHNGAPSPAIGSGIGLAVGIALMKLVQAICLNHYYLSAMRLGGKLRATMIATISEKSMKLSGRAKVGDDTHEGWSNGRINNLMSTDTSRIDQVCMQMHRCWLMPLQVLLALALLCINLTYSALVGFGLICTVLPLLSRAAKRLNSVRGSINKLTDERIQLTQEAFSAIRVVKIFAWETKLQDRLAGIRKLETQKIALLMMIRNAMLCAAMLTTSLASVLSFITYYLSNHELSAAPIFSSLALFNALGTPIEMLPMAIGRIIDAYASIKRIAAFLDAEEMLDETAWEPENPNGIVMDHAEFSWDYDASVPATAAEGAPSVHSEKNGQIELQAMELDVPKPSMSLDSDNGEDDSHFRIRDINLAVGRSELIAVIGSVGSGKSSLLSALGGDMRKVKGSVVFGGSRAFCSQVPWIQNATLRQNITFGKPFDKKRYDDIIKACALQADLDMLPAGDFTEIGERGITLSGGQKQRLNIARAIYSDTDVVLLDDPLSAVDAHVGQHIMDHAICGLLRTKCRILATHQLHFLRRADRIVWLKNGMIYKTATYSELMENDIGFQILMETTAKSKKAAEIEEKPTNDSPEEQTTPLSKQVTKVPATALMQQEDRASGSVNLKVYQEFVRASGSSLNSLLVLFLITVAQAVVILSSLWLSWWTSGRFALPMSTYIGVYAGLGMAGNMLGLAIARAIRAPVSFFDTTPLGRITNRFSKDIDTVDNALSANLCFAGFALANIISIFALAIAYYYYFAVALVPLSILFVVAAAYYRRSAREIKRHESVLRSTVFSKFGETITGTTTIRAYNIQHQFQKSIADALDSMNGAYFLTFAGQRWLTFQLDAVACVLILVIGILIVTGRFDINPSIGGLVLGYMLSIGILMQESVHVVADVQNDMNSVERLYHYINDLEQEAPAKTNLATSPSWPAAGAISFRDVKMRYRPSLPLVLKGLSFEVKPGERIGIVGRTGAGKSSIMVALFRLAEVSHGTISIDDVDISRQGLYDLRSRLAMIPQDPTLFRGTIRSNLDPFDEHEDLVLWNALRQADLLDDSTNKPKDATDRITLDSVVEEEGHNFSLGQRQLLALARVLVKDTRIVICDEATSSVDFETDLRVQRTMLRAFKGKTLLCIAHRLKTIIGYDRILVVDAGTVADFDTPLALFDQGGSFRSMCERSGITRHDLLQRDEARLATSTEE</sequence>
<feature type="domain" description="ABC transmembrane type-1" evidence="11">
    <location>
        <begin position="881"/>
        <end position="1105"/>
    </location>
</feature>
<dbReference type="SUPFAM" id="SSF90123">
    <property type="entry name" value="ABC transporter transmembrane region"/>
    <property type="match status" value="2"/>
</dbReference>
<feature type="transmembrane region" description="Helical" evidence="9">
    <location>
        <begin position="883"/>
        <end position="903"/>
    </location>
</feature>
<evidence type="ECO:0000256" key="8">
    <source>
        <dbReference type="SAM" id="MobiDB-lite"/>
    </source>
</evidence>
<feature type="transmembrane region" description="Helical" evidence="9">
    <location>
        <begin position="452"/>
        <end position="470"/>
    </location>
</feature>
<dbReference type="GO" id="GO:0016887">
    <property type="term" value="F:ATP hydrolysis activity"/>
    <property type="evidence" value="ECO:0007669"/>
    <property type="project" value="InterPro"/>
</dbReference>
<dbReference type="GO" id="GO:0140359">
    <property type="term" value="F:ABC-type transporter activity"/>
    <property type="evidence" value="ECO:0007669"/>
    <property type="project" value="InterPro"/>
</dbReference>
<dbReference type="InterPro" id="IPR036640">
    <property type="entry name" value="ABC1_TM_sf"/>
</dbReference>
<dbReference type="CDD" id="cd03250">
    <property type="entry name" value="ABCC_MRP_domain1"/>
    <property type="match status" value="1"/>
</dbReference>
<feature type="transmembrane region" description="Helical" evidence="9">
    <location>
        <begin position="424"/>
        <end position="446"/>
    </location>
</feature>
<keyword evidence="6 9" id="KW-1133">Transmembrane helix</keyword>
<dbReference type="InterPro" id="IPR011527">
    <property type="entry name" value="ABC1_TM_dom"/>
</dbReference>
<dbReference type="FunFam" id="1.20.1560.10:FF:000006">
    <property type="entry name" value="ATP-binding cassette, sub-family C (CFTR/MRP), member 9"/>
    <property type="match status" value="1"/>
</dbReference>
<evidence type="ECO:0000313" key="12">
    <source>
        <dbReference type="EMBL" id="QIW99583.1"/>
    </source>
</evidence>
<dbReference type="InterPro" id="IPR003593">
    <property type="entry name" value="AAA+_ATPase"/>
</dbReference>
<proteinExistence type="predicted"/>
<keyword evidence="4" id="KW-0547">Nucleotide-binding</keyword>
<feature type="compositionally biased region" description="Polar residues" evidence="8">
    <location>
        <begin position="802"/>
        <end position="811"/>
    </location>
</feature>
<evidence type="ECO:0000256" key="6">
    <source>
        <dbReference type="ARBA" id="ARBA00022989"/>
    </source>
</evidence>
<keyword evidence="2" id="KW-0813">Transport</keyword>
<dbReference type="PROSITE" id="PS50929">
    <property type="entry name" value="ABC_TM1F"/>
    <property type="match status" value="2"/>
</dbReference>
<evidence type="ECO:0000256" key="5">
    <source>
        <dbReference type="ARBA" id="ARBA00022840"/>
    </source>
</evidence>
<dbReference type="Gene3D" id="1.20.1560.10">
    <property type="entry name" value="ABC transporter type 1, transmembrane domain"/>
    <property type="match status" value="2"/>
</dbReference>
<feature type="transmembrane region" description="Helical" evidence="9">
    <location>
        <begin position="849"/>
        <end position="871"/>
    </location>
</feature>
<evidence type="ECO:0000256" key="7">
    <source>
        <dbReference type="ARBA" id="ARBA00023136"/>
    </source>
</evidence>
<evidence type="ECO:0000256" key="4">
    <source>
        <dbReference type="ARBA" id="ARBA00022741"/>
    </source>
</evidence>
<evidence type="ECO:0000256" key="2">
    <source>
        <dbReference type="ARBA" id="ARBA00022448"/>
    </source>
</evidence>
<evidence type="ECO:0000313" key="13">
    <source>
        <dbReference type="Proteomes" id="UP000503462"/>
    </source>
</evidence>
<dbReference type="PANTHER" id="PTHR24223:SF464">
    <property type="entry name" value="ABC-TYPE TRANSPORTER CICA"/>
    <property type="match status" value="1"/>
</dbReference>
<evidence type="ECO:0000256" key="9">
    <source>
        <dbReference type="SAM" id="Phobius"/>
    </source>
</evidence>
<dbReference type="InterPro" id="IPR003439">
    <property type="entry name" value="ABC_transporter-like_ATP-bd"/>
</dbReference>
<dbReference type="SMART" id="SM00382">
    <property type="entry name" value="AAA"/>
    <property type="match status" value="2"/>
</dbReference>
<gene>
    <name evidence="12" type="ORF">AMS68_005101</name>
</gene>
<dbReference type="Gene3D" id="3.40.50.300">
    <property type="entry name" value="P-loop containing nucleotide triphosphate hydrolases"/>
    <property type="match status" value="2"/>
</dbReference>
<dbReference type="EMBL" id="CP051141">
    <property type="protein sequence ID" value="QIW99583.1"/>
    <property type="molecule type" value="Genomic_DNA"/>
</dbReference>
<evidence type="ECO:0000256" key="1">
    <source>
        <dbReference type="ARBA" id="ARBA00004141"/>
    </source>
</evidence>
<dbReference type="InterPro" id="IPR027417">
    <property type="entry name" value="P-loop_NTPase"/>
</dbReference>
<evidence type="ECO:0000259" key="11">
    <source>
        <dbReference type="PROSITE" id="PS50929"/>
    </source>
</evidence>
<dbReference type="CDD" id="cd03244">
    <property type="entry name" value="ABCC_MRP_domain2"/>
    <property type="match status" value="1"/>
</dbReference>
<feature type="transmembrane region" description="Helical" evidence="9">
    <location>
        <begin position="1047"/>
        <end position="1068"/>
    </location>
</feature>
<evidence type="ECO:0000259" key="10">
    <source>
        <dbReference type="PROSITE" id="PS50893"/>
    </source>
</evidence>
<feature type="transmembrane region" description="Helical" evidence="9">
    <location>
        <begin position="936"/>
        <end position="955"/>
    </location>
</feature>
<dbReference type="PROSITE" id="PS00211">
    <property type="entry name" value="ABC_TRANSPORTER_1"/>
    <property type="match status" value="2"/>
</dbReference>
<dbReference type="CDD" id="cd18606">
    <property type="entry name" value="ABC_6TM_YOR1_D2_like"/>
    <property type="match status" value="1"/>
</dbReference>
<evidence type="ECO:0000256" key="3">
    <source>
        <dbReference type="ARBA" id="ARBA00022692"/>
    </source>
</evidence>
<feature type="transmembrane region" description="Helical" evidence="9">
    <location>
        <begin position="961"/>
        <end position="982"/>
    </location>
</feature>
<dbReference type="Pfam" id="PF00664">
    <property type="entry name" value="ABC_membrane"/>
    <property type="match status" value="2"/>
</dbReference>
<comment type="subcellular location">
    <subcellularLocation>
        <location evidence="1">Membrane</location>
        <topology evidence="1">Multi-pass membrane protein</topology>
    </subcellularLocation>
</comment>
<dbReference type="FunFam" id="3.40.50.300:FF:000565">
    <property type="entry name" value="ABC bile acid transporter"/>
    <property type="match status" value="1"/>
</dbReference>
<feature type="domain" description="ABC transmembrane type-1" evidence="11">
    <location>
        <begin position="187"/>
        <end position="482"/>
    </location>
</feature>
<dbReference type="OrthoDB" id="6500128at2759"/>
<feature type="transmembrane region" description="Helical" evidence="9">
    <location>
        <begin position="233"/>
        <end position="256"/>
    </location>
</feature>
<reference evidence="12 13" key="1">
    <citation type="journal article" date="2016" name="Sci. Rep.">
        <title>Peltaster fructicola genome reveals evolution from an invasive phytopathogen to an ectophytic parasite.</title>
        <authorList>
            <person name="Xu C."/>
            <person name="Chen H."/>
            <person name="Gleason M.L."/>
            <person name="Xu J.R."/>
            <person name="Liu H."/>
            <person name="Zhang R."/>
            <person name="Sun G."/>
        </authorList>
    </citation>
    <scope>NUCLEOTIDE SEQUENCE [LARGE SCALE GENOMIC DNA]</scope>
    <source>
        <strain evidence="12 13">LNHT1506</strain>
    </source>
</reference>
<dbReference type="InterPro" id="IPR050173">
    <property type="entry name" value="ABC_transporter_C-like"/>
</dbReference>
<keyword evidence="7 9" id="KW-0472">Membrane</keyword>
<dbReference type="CDD" id="cd18597">
    <property type="entry name" value="ABC_6TM_YOR1_D1_like"/>
    <property type="match status" value="1"/>
</dbReference>
<feature type="region of interest" description="Disordered" evidence="8">
    <location>
        <begin position="788"/>
        <end position="813"/>
    </location>
</feature>
<dbReference type="GO" id="GO:0005524">
    <property type="term" value="F:ATP binding"/>
    <property type="evidence" value="ECO:0007669"/>
    <property type="project" value="UniProtKB-KW"/>
</dbReference>
<dbReference type="Pfam" id="PF00005">
    <property type="entry name" value="ABC_tran"/>
    <property type="match status" value="2"/>
</dbReference>
<name>A0A6H0XXX5_9PEZI</name>
<dbReference type="PANTHER" id="PTHR24223">
    <property type="entry name" value="ATP-BINDING CASSETTE SUB-FAMILY C"/>
    <property type="match status" value="1"/>
</dbReference>
<feature type="transmembrane region" description="Helical" evidence="9">
    <location>
        <begin position="186"/>
        <end position="212"/>
    </location>
</feature>
<dbReference type="SUPFAM" id="SSF52540">
    <property type="entry name" value="P-loop containing nucleoside triphosphate hydrolases"/>
    <property type="match status" value="2"/>
</dbReference>
<organism evidence="12 13">
    <name type="scientific">Peltaster fructicola</name>
    <dbReference type="NCBI Taxonomy" id="286661"/>
    <lineage>
        <taxon>Eukaryota</taxon>
        <taxon>Fungi</taxon>
        <taxon>Dikarya</taxon>
        <taxon>Ascomycota</taxon>
        <taxon>Pezizomycotina</taxon>
        <taxon>Dothideomycetes</taxon>
        <taxon>Dothideomycetes incertae sedis</taxon>
        <taxon>Peltaster</taxon>
    </lineage>
</organism>
<feature type="domain" description="ABC transporter" evidence="10">
    <location>
        <begin position="551"/>
        <end position="781"/>
    </location>
</feature>
<dbReference type="PROSITE" id="PS50893">
    <property type="entry name" value="ABC_TRANSPORTER_2"/>
    <property type="match status" value="2"/>
</dbReference>
<feature type="domain" description="ABC transporter" evidence="10">
    <location>
        <begin position="1142"/>
        <end position="1382"/>
    </location>
</feature>
<dbReference type="GO" id="GO:0016020">
    <property type="term" value="C:membrane"/>
    <property type="evidence" value="ECO:0007669"/>
    <property type="project" value="UniProtKB-SubCell"/>
</dbReference>
<accession>A0A6H0XXX5</accession>
<keyword evidence="5" id="KW-0067">ATP-binding</keyword>
<dbReference type="FunFam" id="3.40.50.300:FF:000997">
    <property type="entry name" value="Multidrug resistance-associated protein 1"/>
    <property type="match status" value="1"/>
</dbReference>
<keyword evidence="13" id="KW-1185">Reference proteome</keyword>
<feature type="transmembrane region" description="Helical" evidence="9">
    <location>
        <begin position="327"/>
        <end position="356"/>
    </location>
</feature>
<protein>
    <submittedName>
        <fullName evidence="12">Uncharacterized protein</fullName>
    </submittedName>
</protein>
<keyword evidence="3 9" id="KW-0812">Transmembrane</keyword>
<dbReference type="InterPro" id="IPR017871">
    <property type="entry name" value="ABC_transporter-like_CS"/>
</dbReference>
<feature type="region of interest" description="Disordered" evidence="8">
    <location>
        <begin position="24"/>
        <end position="46"/>
    </location>
</feature>
<dbReference type="Proteomes" id="UP000503462">
    <property type="component" value="Chromosome 3"/>
</dbReference>